<sequence>MSTDIHAIVDLSRSIASLAKHFDNGTVPEKEYQDELVWMAEQLAIAARGPDENMYYLAGQLSHNAAIRSIVSMGVLDVIPEDGSAISVNDVAAQLNVNTELVGRFLRACASTHFFTSPAVNHYAHNALSRAFMSPDNRALFAQMYDFTGEGVLAIPRFGESVHWKTAGDYYKGPFQLALGTDLGYWEYLAAHPGRMSSFNTGMRLGKIGCLTSAFPFGVALACDPCAENGVAIVDVGGGRGQSLEAIRKDWPEIKGRFVLQDLPDVIQDTKTKGIPAGIEPMPSSFFNEQPVKGARIYYFRRIFHCWSQAKSQQILENTRQAMDDYSRLLIADMVLPDTDCPRDLAMQDLNMMSLGGTERSTSEWRQLLESAGLVLQKIWLNEDGPKHAVVEAVLPGFKGHSLWCYG</sequence>
<evidence type="ECO:0000259" key="4">
    <source>
        <dbReference type="Pfam" id="PF00891"/>
    </source>
</evidence>
<dbReference type="PROSITE" id="PS51683">
    <property type="entry name" value="SAM_OMT_II"/>
    <property type="match status" value="1"/>
</dbReference>
<dbReference type="Gene3D" id="3.40.50.150">
    <property type="entry name" value="Vaccinia Virus protein VP39"/>
    <property type="match status" value="1"/>
</dbReference>
<dbReference type="PANTHER" id="PTHR43712">
    <property type="entry name" value="PUTATIVE (AFU_ORTHOLOGUE AFUA_4G14580)-RELATED"/>
    <property type="match status" value="1"/>
</dbReference>
<dbReference type="Pfam" id="PF08100">
    <property type="entry name" value="Dimerisation"/>
    <property type="match status" value="1"/>
</dbReference>
<keyword evidence="3" id="KW-0949">S-adenosyl-L-methionine</keyword>
<dbReference type="GO" id="GO:0044550">
    <property type="term" value="P:secondary metabolite biosynthetic process"/>
    <property type="evidence" value="ECO:0007669"/>
    <property type="project" value="UniProtKB-ARBA"/>
</dbReference>
<evidence type="ECO:0000259" key="5">
    <source>
        <dbReference type="Pfam" id="PF08100"/>
    </source>
</evidence>
<dbReference type="InterPro" id="IPR036388">
    <property type="entry name" value="WH-like_DNA-bd_sf"/>
</dbReference>
<keyword evidence="2" id="KW-0808">Transferase</keyword>
<dbReference type="GO" id="GO:0046983">
    <property type="term" value="F:protein dimerization activity"/>
    <property type="evidence" value="ECO:0007669"/>
    <property type="project" value="InterPro"/>
</dbReference>
<organism evidence="6 7">
    <name type="scientific">Aspergillus tanneri</name>
    <dbReference type="NCBI Taxonomy" id="1220188"/>
    <lineage>
        <taxon>Eukaryota</taxon>
        <taxon>Fungi</taxon>
        <taxon>Dikarya</taxon>
        <taxon>Ascomycota</taxon>
        <taxon>Pezizomycotina</taxon>
        <taxon>Eurotiomycetes</taxon>
        <taxon>Eurotiomycetidae</taxon>
        <taxon>Eurotiales</taxon>
        <taxon>Aspergillaceae</taxon>
        <taxon>Aspergillus</taxon>
        <taxon>Aspergillus subgen. Circumdati</taxon>
    </lineage>
</organism>
<dbReference type="SUPFAM" id="SSF53335">
    <property type="entry name" value="S-adenosyl-L-methionine-dependent methyltransferases"/>
    <property type="match status" value="1"/>
</dbReference>
<dbReference type="AlphaFoldDB" id="A0A4S3JM26"/>
<evidence type="ECO:0000256" key="2">
    <source>
        <dbReference type="ARBA" id="ARBA00022679"/>
    </source>
</evidence>
<evidence type="ECO:0000313" key="6">
    <source>
        <dbReference type="EMBL" id="THC94351.1"/>
    </source>
</evidence>
<evidence type="ECO:0000256" key="1">
    <source>
        <dbReference type="ARBA" id="ARBA00022603"/>
    </source>
</evidence>
<dbReference type="InterPro" id="IPR036390">
    <property type="entry name" value="WH_DNA-bd_sf"/>
</dbReference>
<dbReference type="Proteomes" id="UP000308092">
    <property type="component" value="Unassembled WGS sequence"/>
</dbReference>
<protein>
    <submittedName>
        <fullName evidence="6">Uncharacterized protein</fullName>
    </submittedName>
</protein>
<dbReference type="InterPro" id="IPR001077">
    <property type="entry name" value="COMT_C"/>
</dbReference>
<keyword evidence="7" id="KW-1185">Reference proteome</keyword>
<gene>
    <name evidence="6" type="ORF">EYZ11_006149</name>
</gene>
<evidence type="ECO:0000256" key="3">
    <source>
        <dbReference type="ARBA" id="ARBA00022691"/>
    </source>
</evidence>
<dbReference type="VEuPathDB" id="FungiDB:EYZ11_006149"/>
<dbReference type="PANTHER" id="PTHR43712:SF1">
    <property type="entry name" value="HYPOTHETICAL O-METHYLTRANSFERASE (EUROFUNG)-RELATED"/>
    <property type="match status" value="1"/>
</dbReference>
<dbReference type="GO" id="GO:0032259">
    <property type="term" value="P:methylation"/>
    <property type="evidence" value="ECO:0007669"/>
    <property type="project" value="UniProtKB-KW"/>
</dbReference>
<feature type="domain" description="O-methyltransferase C-terminal" evidence="4">
    <location>
        <begin position="231"/>
        <end position="373"/>
    </location>
</feature>
<dbReference type="EMBL" id="SOSA01000212">
    <property type="protein sequence ID" value="THC94351.1"/>
    <property type="molecule type" value="Genomic_DNA"/>
</dbReference>
<dbReference type="Pfam" id="PF00891">
    <property type="entry name" value="Methyltransf_2"/>
    <property type="match status" value="1"/>
</dbReference>
<keyword evidence="1" id="KW-0489">Methyltransferase</keyword>
<dbReference type="InterPro" id="IPR016461">
    <property type="entry name" value="COMT-like"/>
</dbReference>
<dbReference type="InterPro" id="IPR029063">
    <property type="entry name" value="SAM-dependent_MTases_sf"/>
</dbReference>
<evidence type="ECO:0000313" key="7">
    <source>
        <dbReference type="Proteomes" id="UP000308092"/>
    </source>
</evidence>
<proteinExistence type="predicted"/>
<comment type="caution">
    <text evidence="6">The sequence shown here is derived from an EMBL/GenBank/DDBJ whole genome shotgun (WGS) entry which is preliminary data.</text>
</comment>
<accession>A0A4S3JM26</accession>
<dbReference type="GO" id="GO:0008171">
    <property type="term" value="F:O-methyltransferase activity"/>
    <property type="evidence" value="ECO:0007669"/>
    <property type="project" value="InterPro"/>
</dbReference>
<dbReference type="Gene3D" id="1.10.10.10">
    <property type="entry name" value="Winged helix-like DNA-binding domain superfamily/Winged helix DNA-binding domain"/>
    <property type="match status" value="1"/>
</dbReference>
<dbReference type="SUPFAM" id="SSF46785">
    <property type="entry name" value="Winged helix' DNA-binding domain"/>
    <property type="match status" value="1"/>
</dbReference>
<feature type="domain" description="O-methyltransferase dimerisation" evidence="5">
    <location>
        <begin position="63"/>
        <end position="134"/>
    </location>
</feature>
<reference evidence="6 7" key="1">
    <citation type="submission" date="2019-03" db="EMBL/GenBank/DDBJ databases">
        <title>The genome sequence of a newly discovered highly antifungal drug resistant Aspergillus species, Aspergillus tanneri NIH 1004.</title>
        <authorList>
            <person name="Mounaud S."/>
            <person name="Singh I."/>
            <person name="Joardar V."/>
            <person name="Pakala S."/>
            <person name="Pakala S."/>
            <person name="Venepally P."/>
            <person name="Hoover J."/>
            <person name="Nierman W."/>
            <person name="Chung J."/>
            <person name="Losada L."/>
        </authorList>
    </citation>
    <scope>NUCLEOTIDE SEQUENCE [LARGE SCALE GENOMIC DNA]</scope>
    <source>
        <strain evidence="6 7">NIH1004</strain>
    </source>
</reference>
<dbReference type="InterPro" id="IPR012967">
    <property type="entry name" value="COMT_dimerisation"/>
</dbReference>
<name>A0A4S3JM26_9EURO</name>